<evidence type="ECO:0000259" key="1">
    <source>
        <dbReference type="Pfam" id="PF04230"/>
    </source>
</evidence>
<protein>
    <submittedName>
        <fullName evidence="2">Polysaccharide pyruvyl transferase</fullName>
    </submittedName>
</protein>
<reference evidence="2 3" key="1">
    <citation type="submission" date="2017-03" db="EMBL/GenBank/DDBJ databases">
        <authorList>
            <person name="Afonso C.L."/>
            <person name="Miller P.J."/>
            <person name="Scott M.A."/>
            <person name="Spackman E."/>
            <person name="Goraichik I."/>
            <person name="Dimitrov K.M."/>
            <person name="Suarez D.L."/>
            <person name="Swayne D.E."/>
        </authorList>
    </citation>
    <scope>NUCLEOTIDE SEQUENCE [LARGE SCALE GENOMIC DNA]</scope>
    <source>
        <strain evidence="2 3">CECT 7751</strain>
    </source>
</reference>
<dbReference type="InterPro" id="IPR007345">
    <property type="entry name" value="Polysacch_pyruvyl_Trfase"/>
</dbReference>
<dbReference type="OrthoDB" id="9802987at2"/>
<dbReference type="GO" id="GO:0016740">
    <property type="term" value="F:transferase activity"/>
    <property type="evidence" value="ECO:0007669"/>
    <property type="project" value="UniProtKB-KW"/>
</dbReference>
<evidence type="ECO:0000313" key="2">
    <source>
        <dbReference type="EMBL" id="SLN38740.1"/>
    </source>
</evidence>
<dbReference type="RefSeq" id="WP_085887614.1">
    <property type="nucleotide sequence ID" value="NZ_FWFN01000003.1"/>
</dbReference>
<feature type="domain" description="Polysaccharide pyruvyl transferase" evidence="1">
    <location>
        <begin position="36"/>
        <end position="288"/>
    </location>
</feature>
<dbReference type="AlphaFoldDB" id="A0A1X6Z258"/>
<accession>A0A1X6Z258</accession>
<name>A0A1X6Z258_9RHOB</name>
<organism evidence="2 3">
    <name type="scientific">Pseudooceanicola marinus</name>
    <dbReference type="NCBI Taxonomy" id="396013"/>
    <lineage>
        <taxon>Bacteria</taxon>
        <taxon>Pseudomonadati</taxon>
        <taxon>Pseudomonadota</taxon>
        <taxon>Alphaproteobacteria</taxon>
        <taxon>Rhodobacterales</taxon>
        <taxon>Paracoccaceae</taxon>
        <taxon>Pseudooceanicola</taxon>
    </lineage>
</organism>
<keyword evidence="3" id="KW-1185">Reference proteome</keyword>
<dbReference type="Pfam" id="PF04230">
    <property type="entry name" value="PS_pyruv_trans"/>
    <property type="match status" value="1"/>
</dbReference>
<gene>
    <name evidence="2" type="ORF">PSM7751_01745</name>
</gene>
<dbReference type="Proteomes" id="UP000193963">
    <property type="component" value="Unassembled WGS sequence"/>
</dbReference>
<keyword evidence="2" id="KW-0808">Transferase</keyword>
<sequence>MTQHMQSSTASTGAPRGTGGGLLHLHLLDTSVASDNVGDEIITRYLRAQLEATFPDAYFTTSASHDGLGRFGRRLVKAADTVFLLGTNALYSRWRARGGLMPMSRADVRAMDGKLVLFGVGANRAWTGRADRRQVRRLSRLLSSRFTHSVRDGSAMKIVEAAGRCVLNGSCPTIWTLPRQQSFAPARPEHVIFSLTAYRADRDADARFLDWLKTRYTRFSFWPQQVEDIAYFDSFANRPDATRIAPNLAAFDRALADPAALDVVGSRLHGGIHGLHAGRRSVILAVDNRAREIGAETQIPVLDRVEAPDRLDALLDAPIEIDLTASHELATRYLSQFEELRAA</sequence>
<evidence type="ECO:0000313" key="3">
    <source>
        <dbReference type="Proteomes" id="UP000193963"/>
    </source>
</evidence>
<proteinExistence type="predicted"/>
<dbReference type="EMBL" id="FWFN01000003">
    <property type="protein sequence ID" value="SLN38740.1"/>
    <property type="molecule type" value="Genomic_DNA"/>
</dbReference>